<gene>
    <name evidence="3" type="ORF">ACFOGP_13070</name>
</gene>
<dbReference type="Proteomes" id="UP001595632">
    <property type="component" value="Unassembled WGS sequence"/>
</dbReference>
<feature type="transmembrane region" description="Helical" evidence="2">
    <location>
        <begin position="177"/>
        <end position="192"/>
    </location>
</feature>
<feature type="transmembrane region" description="Helical" evidence="2">
    <location>
        <begin position="99"/>
        <end position="118"/>
    </location>
</feature>
<dbReference type="InterPro" id="IPR036410">
    <property type="entry name" value="HSP_DnaJ_Cys-rich_dom_sf"/>
</dbReference>
<evidence type="ECO:0000256" key="1">
    <source>
        <dbReference type="SAM" id="MobiDB-lite"/>
    </source>
</evidence>
<dbReference type="SUPFAM" id="SSF57938">
    <property type="entry name" value="DnaJ/Hsp40 cysteine-rich domain"/>
    <property type="match status" value="1"/>
</dbReference>
<dbReference type="EMBL" id="JBHRTB010000010">
    <property type="protein sequence ID" value="MFC3143647.1"/>
    <property type="molecule type" value="Genomic_DNA"/>
</dbReference>
<organism evidence="3 4">
    <name type="scientific">Psychromarinibacter halotolerans</name>
    <dbReference type="NCBI Taxonomy" id="1775175"/>
    <lineage>
        <taxon>Bacteria</taxon>
        <taxon>Pseudomonadati</taxon>
        <taxon>Pseudomonadota</taxon>
        <taxon>Alphaproteobacteria</taxon>
        <taxon>Rhodobacterales</taxon>
        <taxon>Paracoccaceae</taxon>
        <taxon>Psychromarinibacter</taxon>
    </lineage>
</organism>
<evidence type="ECO:0000256" key="2">
    <source>
        <dbReference type="SAM" id="Phobius"/>
    </source>
</evidence>
<comment type="caution">
    <text evidence="3">The sequence shown here is derived from an EMBL/GenBank/DDBJ whole genome shotgun (WGS) entry which is preliminary data.</text>
</comment>
<proteinExistence type="predicted"/>
<sequence>MVRRDDRQAGDADCPYCDGTGTADGDRVACRACAGMGERGGLTCEACDGAGLVTGPLRGPCAYCGGSGHDPYPRREPPPLRRTGDPPEPDPQPVAQPGWTLASGVVALAVAGLVWLALSANSDDAHLDGWVPYAVAGVAGLLAGMVWRAAAKLVVAAAVFVLVTDLALGRLPLSADWQAFALGLMAAALALWKWRVVGIAGLVLLALSFAVAWARGIPVPDVLSPLWTALRGGG</sequence>
<protein>
    <submittedName>
        <fullName evidence="3">Uncharacterized protein</fullName>
    </submittedName>
</protein>
<evidence type="ECO:0000313" key="4">
    <source>
        <dbReference type="Proteomes" id="UP001595632"/>
    </source>
</evidence>
<dbReference type="RefSeq" id="WP_275630929.1">
    <property type="nucleotide sequence ID" value="NZ_JARGYD010000001.1"/>
</dbReference>
<keyword evidence="2" id="KW-1133">Transmembrane helix</keyword>
<name>A0ABV7GV18_9RHOB</name>
<reference evidence="4" key="1">
    <citation type="journal article" date="2019" name="Int. J. Syst. Evol. Microbiol.">
        <title>The Global Catalogue of Microorganisms (GCM) 10K type strain sequencing project: providing services to taxonomists for standard genome sequencing and annotation.</title>
        <authorList>
            <consortium name="The Broad Institute Genomics Platform"/>
            <consortium name="The Broad Institute Genome Sequencing Center for Infectious Disease"/>
            <person name="Wu L."/>
            <person name="Ma J."/>
        </authorList>
    </citation>
    <scope>NUCLEOTIDE SEQUENCE [LARGE SCALE GENOMIC DNA]</scope>
    <source>
        <strain evidence="4">KCTC 52366</strain>
    </source>
</reference>
<accession>A0ABV7GV18</accession>
<feature type="region of interest" description="Disordered" evidence="1">
    <location>
        <begin position="72"/>
        <end position="96"/>
    </location>
</feature>
<feature type="compositionally biased region" description="Basic and acidic residues" evidence="1">
    <location>
        <begin position="72"/>
        <end position="85"/>
    </location>
</feature>
<feature type="transmembrane region" description="Helical" evidence="2">
    <location>
        <begin position="199"/>
        <end position="217"/>
    </location>
</feature>
<keyword evidence="2" id="KW-0472">Membrane</keyword>
<keyword evidence="2" id="KW-0812">Transmembrane</keyword>
<feature type="transmembrane region" description="Helical" evidence="2">
    <location>
        <begin position="130"/>
        <end position="147"/>
    </location>
</feature>
<evidence type="ECO:0000313" key="3">
    <source>
        <dbReference type="EMBL" id="MFC3143647.1"/>
    </source>
</evidence>
<feature type="transmembrane region" description="Helical" evidence="2">
    <location>
        <begin position="154"/>
        <end position="171"/>
    </location>
</feature>
<keyword evidence="4" id="KW-1185">Reference proteome</keyword>